<name>A0A124IW25_9BACL</name>
<comment type="cofactor">
    <cofactor evidence="2">
        <name>[2Fe-2S] cluster</name>
        <dbReference type="ChEBI" id="CHEBI:190135"/>
    </cofactor>
</comment>
<evidence type="ECO:0000256" key="2">
    <source>
        <dbReference type="ARBA" id="ARBA00034078"/>
    </source>
</evidence>
<sequence length="149" mass="16547">MNLTLFTDYSLRTLIYLGSLEGQQKASLEQIANAYGISHHHLVRVGQRLAKLGLIRTLRGRNGGIELAKEPADISIGWLVRELEENMNLVDCFSGEQMCVIQGACGLQGMLAAALQAYLHVLDRYTLADVIRNRSAFLKLLARAPERLP</sequence>
<comment type="caution">
    <text evidence="4">The sequence shown here is derived from an EMBL/GenBank/DDBJ whole genome shotgun (WGS) entry which is preliminary data.</text>
</comment>
<dbReference type="NCBIfam" id="TIGR00738">
    <property type="entry name" value="rrf2_super"/>
    <property type="match status" value="1"/>
</dbReference>
<dbReference type="RefSeq" id="WP_067715094.1">
    <property type="nucleotide sequence ID" value="NZ_LPVJ01000029.1"/>
</dbReference>
<dbReference type="OrthoDB" id="9795923at2"/>
<dbReference type="PANTHER" id="PTHR33221:SF4">
    <property type="entry name" value="HTH-TYPE TRANSCRIPTIONAL REPRESSOR NSRR"/>
    <property type="match status" value="1"/>
</dbReference>
<evidence type="ECO:0000313" key="4">
    <source>
        <dbReference type="EMBL" id="KUO96076.1"/>
    </source>
</evidence>
<dbReference type="InterPro" id="IPR036388">
    <property type="entry name" value="WH-like_DNA-bd_sf"/>
</dbReference>
<dbReference type="InterPro" id="IPR036390">
    <property type="entry name" value="WH_DNA-bd_sf"/>
</dbReference>
<evidence type="ECO:0000313" key="5">
    <source>
        <dbReference type="Proteomes" id="UP000053557"/>
    </source>
</evidence>
<keyword evidence="5" id="KW-1185">Reference proteome</keyword>
<dbReference type="Pfam" id="PF02082">
    <property type="entry name" value="Rrf2"/>
    <property type="match status" value="1"/>
</dbReference>
<dbReference type="PROSITE" id="PS01332">
    <property type="entry name" value="HTH_RRF2_1"/>
    <property type="match status" value="1"/>
</dbReference>
<dbReference type="SUPFAM" id="SSF46785">
    <property type="entry name" value="Winged helix' DNA-binding domain"/>
    <property type="match status" value="1"/>
</dbReference>
<organism evidence="4 5">
    <name type="scientific">Ferroacidibacillus organovorans</name>
    <dbReference type="NCBI Taxonomy" id="1765683"/>
    <lineage>
        <taxon>Bacteria</taxon>
        <taxon>Bacillati</taxon>
        <taxon>Bacillota</taxon>
        <taxon>Bacilli</taxon>
        <taxon>Bacillales</taxon>
        <taxon>Alicyclobacillaceae</taxon>
        <taxon>Ferroacidibacillus</taxon>
    </lineage>
</organism>
<evidence type="ECO:0000256" key="3">
    <source>
        <dbReference type="ARBA" id="ARBA00040173"/>
    </source>
</evidence>
<evidence type="ECO:0000256" key="1">
    <source>
        <dbReference type="ARBA" id="ARBA00023125"/>
    </source>
</evidence>
<dbReference type="InterPro" id="IPR000944">
    <property type="entry name" value="Tscrpt_reg_Rrf2"/>
</dbReference>
<proteinExistence type="predicted"/>
<reference evidence="4 5" key="1">
    <citation type="submission" date="2015-12" db="EMBL/GenBank/DDBJ databases">
        <title>Draft genome sequence of Acidibacillus ferrooxidans ITV001, isolated from a chalcopyrite acid mine drainage site in Brazil.</title>
        <authorList>
            <person name="Dall'Agnol H."/>
            <person name="Nancucheo I."/>
            <person name="Johnson B."/>
            <person name="Oliveira R."/>
            <person name="Leite L."/>
            <person name="Pylro V."/>
            <person name="Nunes G.L."/>
            <person name="Tzotzos G."/>
            <person name="Fernandes G.R."/>
            <person name="Dutra J."/>
            <person name="Orellana S.C."/>
            <person name="Oliveira G."/>
        </authorList>
    </citation>
    <scope>NUCLEOTIDE SEQUENCE [LARGE SCALE GENOMIC DNA]</scope>
    <source>
        <strain evidence="5">ITV01</strain>
    </source>
</reference>
<dbReference type="PANTHER" id="PTHR33221">
    <property type="entry name" value="WINGED HELIX-TURN-HELIX TRANSCRIPTIONAL REGULATOR, RRF2 FAMILY"/>
    <property type="match status" value="1"/>
</dbReference>
<dbReference type="InterPro" id="IPR030489">
    <property type="entry name" value="TR_Rrf2-type_CS"/>
</dbReference>
<gene>
    <name evidence="4" type="ORF">ATW55_01530</name>
</gene>
<accession>A0A124IW25</accession>
<keyword evidence="1" id="KW-0238">DNA-binding</keyword>
<dbReference type="GO" id="GO:0005829">
    <property type="term" value="C:cytosol"/>
    <property type="evidence" value="ECO:0007669"/>
    <property type="project" value="TreeGrafter"/>
</dbReference>
<dbReference type="PROSITE" id="PS51197">
    <property type="entry name" value="HTH_RRF2_2"/>
    <property type="match status" value="1"/>
</dbReference>
<dbReference type="Proteomes" id="UP000053557">
    <property type="component" value="Unassembled WGS sequence"/>
</dbReference>
<dbReference type="Gene3D" id="1.10.10.10">
    <property type="entry name" value="Winged helix-like DNA-binding domain superfamily/Winged helix DNA-binding domain"/>
    <property type="match status" value="1"/>
</dbReference>
<dbReference type="GO" id="GO:0003677">
    <property type="term" value="F:DNA binding"/>
    <property type="evidence" value="ECO:0007669"/>
    <property type="project" value="UniProtKB-KW"/>
</dbReference>
<protein>
    <recommendedName>
        <fullName evidence="3">HTH-type transcriptional regulator NsrR</fullName>
    </recommendedName>
</protein>
<dbReference type="AlphaFoldDB" id="A0A124IW25"/>
<dbReference type="GO" id="GO:0003700">
    <property type="term" value="F:DNA-binding transcription factor activity"/>
    <property type="evidence" value="ECO:0007669"/>
    <property type="project" value="TreeGrafter"/>
</dbReference>
<dbReference type="EMBL" id="LPVJ01000029">
    <property type="protein sequence ID" value="KUO96076.1"/>
    <property type="molecule type" value="Genomic_DNA"/>
</dbReference>